<name>A0A0C3FX29_PILCF</name>
<dbReference type="EMBL" id="KN832976">
    <property type="protein sequence ID" value="KIM88780.1"/>
    <property type="molecule type" value="Genomic_DNA"/>
</dbReference>
<gene>
    <name evidence="6" type="ORF">PILCRDRAFT_813756</name>
</gene>
<evidence type="ECO:0000256" key="1">
    <source>
        <dbReference type="ARBA" id="ARBA00005495"/>
    </source>
</evidence>
<organism evidence="6 7">
    <name type="scientific">Piloderma croceum (strain F 1598)</name>
    <dbReference type="NCBI Taxonomy" id="765440"/>
    <lineage>
        <taxon>Eukaryota</taxon>
        <taxon>Fungi</taxon>
        <taxon>Dikarya</taxon>
        <taxon>Basidiomycota</taxon>
        <taxon>Agaricomycotina</taxon>
        <taxon>Agaricomycetes</taxon>
        <taxon>Agaricomycetidae</taxon>
        <taxon>Atheliales</taxon>
        <taxon>Atheliaceae</taxon>
        <taxon>Piloderma</taxon>
    </lineage>
</organism>
<dbReference type="Pfam" id="PF04828">
    <property type="entry name" value="GFA"/>
    <property type="match status" value="1"/>
</dbReference>
<keyword evidence="4" id="KW-0456">Lyase</keyword>
<proteinExistence type="inferred from homology"/>
<dbReference type="InterPro" id="IPR011057">
    <property type="entry name" value="Mss4-like_sf"/>
</dbReference>
<sequence>MSDAPNASPGSHAKPILKGSCFCGNVSFAISAPPILSAYCHCTNCQRLNACPFIHTMHFAASAFTWMHDDTPELCLDSFVLPEKPHKQRWRCKTCGSCVASYNKNTDRWSVWGCQLERNEDGTIKDWDIAKPTVHMFYGTRVLDISDGLGKWEGYENQSAKLS</sequence>
<dbReference type="Gene3D" id="3.90.1590.10">
    <property type="entry name" value="glutathione-dependent formaldehyde- activating enzyme (gfa)"/>
    <property type="match status" value="1"/>
</dbReference>
<evidence type="ECO:0000313" key="7">
    <source>
        <dbReference type="Proteomes" id="UP000054166"/>
    </source>
</evidence>
<dbReference type="GO" id="GO:0046872">
    <property type="term" value="F:metal ion binding"/>
    <property type="evidence" value="ECO:0007669"/>
    <property type="project" value="UniProtKB-KW"/>
</dbReference>
<evidence type="ECO:0000313" key="6">
    <source>
        <dbReference type="EMBL" id="KIM88780.1"/>
    </source>
</evidence>
<comment type="similarity">
    <text evidence="1">Belongs to the Gfa family.</text>
</comment>
<dbReference type="PANTHER" id="PTHR33337:SF40">
    <property type="entry name" value="CENP-V_GFA DOMAIN-CONTAINING PROTEIN-RELATED"/>
    <property type="match status" value="1"/>
</dbReference>
<dbReference type="PANTHER" id="PTHR33337">
    <property type="entry name" value="GFA DOMAIN-CONTAINING PROTEIN"/>
    <property type="match status" value="1"/>
</dbReference>
<accession>A0A0C3FX29</accession>
<evidence type="ECO:0000256" key="3">
    <source>
        <dbReference type="ARBA" id="ARBA00022833"/>
    </source>
</evidence>
<feature type="domain" description="CENP-V/GFA" evidence="5">
    <location>
        <begin position="17"/>
        <end position="128"/>
    </location>
</feature>
<dbReference type="Proteomes" id="UP000054166">
    <property type="component" value="Unassembled WGS sequence"/>
</dbReference>
<dbReference type="AlphaFoldDB" id="A0A0C3FX29"/>
<evidence type="ECO:0000259" key="5">
    <source>
        <dbReference type="PROSITE" id="PS51891"/>
    </source>
</evidence>
<reference evidence="6 7" key="1">
    <citation type="submission" date="2014-04" db="EMBL/GenBank/DDBJ databases">
        <authorList>
            <consortium name="DOE Joint Genome Institute"/>
            <person name="Kuo A."/>
            <person name="Tarkka M."/>
            <person name="Buscot F."/>
            <person name="Kohler A."/>
            <person name="Nagy L.G."/>
            <person name="Floudas D."/>
            <person name="Copeland A."/>
            <person name="Barry K.W."/>
            <person name="Cichocki N."/>
            <person name="Veneault-Fourrey C."/>
            <person name="LaButti K."/>
            <person name="Lindquist E.A."/>
            <person name="Lipzen A."/>
            <person name="Lundell T."/>
            <person name="Morin E."/>
            <person name="Murat C."/>
            <person name="Sun H."/>
            <person name="Tunlid A."/>
            <person name="Henrissat B."/>
            <person name="Grigoriev I.V."/>
            <person name="Hibbett D.S."/>
            <person name="Martin F."/>
            <person name="Nordberg H.P."/>
            <person name="Cantor M.N."/>
            <person name="Hua S.X."/>
        </authorList>
    </citation>
    <scope>NUCLEOTIDE SEQUENCE [LARGE SCALE GENOMIC DNA]</scope>
    <source>
        <strain evidence="6 7">F 1598</strain>
    </source>
</reference>
<evidence type="ECO:0000256" key="2">
    <source>
        <dbReference type="ARBA" id="ARBA00022723"/>
    </source>
</evidence>
<dbReference type="PROSITE" id="PS51891">
    <property type="entry name" value="CENP_V_GFA"/>
    <property type="match status" value="1"/>
</dbReference>
<dbReference type="STRING" id="765440.A0A0C3FX29"/>
<evidence type="ECO:0000256" key="4">
    <source>
        <dbReference type="ARBA" id="ARBA00023239"/>
    </source>
</evidence>
<reference evidence="7" key="2">
    <citation type="submission" date="2015-01" db="EMBL/GenBank/DDBJ databases">
        <title>Evolutionary Origins and Diversification of the Mycorrhizal Mutualists.</title>
        <authorList>
            <consortium name="DOE Joint Genome Institute"/>
            <consortium name="Mycorrhizal Genomics Consortium"/>
            <person name="Kohler A."/>
            <person name="Kuo A."/>
            <person name="Nagy L.G."/>
            <person name="Floudas D."/>
            <person name="Copeland A."/>
            <person name="Barry K.W."/>
            <person name="Cichocki N."/>
            <person name="Veneault-Fourrey C."/>
            <person name="LaButti K."/>
            <person name="Lindquist E.A."/>
            <person name="Lipzen A."/>
            <person name="Lundell T."/>
            <person name="Morin E."/>
            <person name="Murat C."/>
            <person name="Riley R."/>
            <person name="Ohm R."/>
            <person name="Sun H."/>
            <person name="Tunlid A."/>
            <person name="Henrissat B."/>
            <person name="Grigoriev I.V."/>
            <person name="Hibbett D.S."/>
            <person name="Martin F."/>
        </authorList>
    </citation>
    <scope>NUCLEOTIDE SEQUENCE [LARGE SCALE GENOMIC DNA]</scope>
    <source>
        <strain evidence="7">F 1598</strain>
    </source>
</reference>
<keyword evidence="2" id="KW-0479">Metal-binding</keyword>
<dbReference type="InParanoid" id="A0A0C3FX29"/>
<dbReference type="InterPro" id="IPR006913">
    <property type="entry name" value="CENP-V/GFA"/>
</dbReference>
<dbReference type="SUPFAM" id="SSF51316">
    <property type="entry name" value="Mss4-like"/>
    <property type="match status" value="1"/>
</dbReference>
<dbReference type="GO" id="GO:0016846">
    <property type="term" value="F:carbon-sulfur lyase activity"/>
    <property type="evidence" value="ECO:0007669"/>
    <property type="project" value="InterPro"/>
</dbReference>
<dbReference type="HOGENOM" id="CLU_055491_8_1_1"/>
<keyword evidence="3" id="KW-0862">Zinc</keyword>
<protein>
    <recommendedName>
        <fullName evidence="5">CENP-V/GFA domain-containing protein</fullName>
    </recommendedName>
</protein>
<dbReference type="OrthoDB" id="9970124at2759"/>
<keyword evidence="7" id="KW-1185">Reference proteome</keyword>